<proteinExistence type="predicted"/>
<feature type="region of interest" description="Disordered" evidence="1">
    <location>
        <begin position="52"/>
        <end position="76"/>
    </location>
</feature>
<name>A0A2W1BG68_HELAM</name>
<dbReference type="EMBL" id="KZ150067">
    <property type="protein sequence ID" value="PZC74119.1"/>
    <property type="molecule type" value="Genomic_DNA"/>
</dbReference>
<protein>
    <submittedName>
        <fullName evidence="2">Uncharacterized protein</fullName>
    </submittedName>
</protein>
<dbReference type="AlphaFoldDB" id="A0A2W1BG68"/>
<keyword evidence="3" id="KW-1185">Reference proteome</keyword>
<accession>A0A2W1BG68</accession>
<organism evidence="2 3">
    <name type="scientific">Helicoverpa armigera</name>
    <name type="common">Cotton bollworm</name>
    <name type="synonym">Heliothis armigera</name>
    <dbReference type="NCBI Taxonomy" id="29058"/>
    <lineage>
        <taxon>Eukaryota</taxon>
        <taxon>Metazoa</taxon>
        <taxon>Ecdysozoa</taxon>
        <taxon>Arthropoda</taxon>
        <taxon>Hexapoda</taxon>
        <taxon>Insecta</taxon>
        <taxon>Pterygota</taxon>
        <taxon>Neoptera</taxon>
        <taxon>Endopterygota</taxon>
        <taxon>Lepidoptera</taxon>
        <taxon>Glossata</taxon>
        <taxon>Ditrysia</taxon>
        <taxon>Noctuoidea</taxon>
        <taxon>Noctuidae</taxon>
        <taxon>Heliothinae</taxon>
        <taxon>Helicoverpa</taxon>
    </lineage>
</organism>
<evidence type="ECO:0000256" key="1">
    <source>
        <dbReference type="SAM" id="MobiDB-lite"/>
    </source>
</evidence>
<reference evidence="2 3" key="1">
    <citation type="journal article" date="2017" name="BMC Biol.">
        <title>Genomic innovations, transcriptional plasticity and gene loss underlying the evolution and divergence of two highly polyphagous and invasive Helicoverpa pest species.</title>
        <authorList>
            <person name="Pearce S.L."/>
            <person name="Clarke D.F."/>
            <person name="East P.D."/>
            <person name="Elfekih S."/>
            <person name="Gordon K.H."/>
            <person name="Jermiin L.S."/>
            <person name="McGaughran A."/>
            <person name="Oakeshott J.G."/>
            <person name="Papanikolaou A."/>
            <person name="Perera O.P."/>
            <person name="Rane R.V."/>
            <person name="Richards S."/>
            <person name="Tay W.T."/>
            <person name="Walsh T.K."/>
            <person name="Anderson A."/>
            <person name="Anderson C.J."/>
            <person name="Asgari S."/>
            <person name="Board P.G."/>
            <person name="Bretschneider A."/>
            <person name="Campbell P.M."/>
            <person name="Chertemps T."/>
            <person name="Christeller J.T."/>
            <person name="Coppin C.W."/>
            <person name="Downes S.J."/>
            <person name="Duan G."/>
            <person name="Farnsworth C.A."/>
            <person name="Good R.T."/>
            <person name="Han L.B."/>
            <person name="Han Y.C."/>
            <person name="Hatje K."/>
            <person name="Horne I."/>
            <person name="Huang Y.P."/>
            <person name="Hughes D.S."/>
            <person name="Jacquin-Joly E."/>
            <person name="James W."/>
            <person name="Jhangiani S."/>
            <person name="Kollmar M."/>
            <person name="Kuwar S.S."/>
            <person name="Li S."/>
            <person name="Liu N.Y."/>
            <person name="Maibeche M.T."/>
            <person name="Miller J.R."/>
            <person name="Montagne N."/>
            <person name="Perry T."/>
            <person name="Qu J."/>
            <person name="Song S.V."/>
            <person name="Sutton G.G."/>
            <person name="Vogel H."/>
            <person name="Walenz B.P."/>
            <person name="Xu W."/>
            <person name="Zhang H.J."/>
            <person name="Zou Z."/>
            <person name="Batterham P."/>
            <person name="Edwards O.R."/>
            <person name="Feyereisen R."/>
            <person name="Gibbs R.A."/>
            <person name="Heckel D.G."/>
            <person name="McGrath A."/>
            <person name="Robin C."/>
            <person name="Scherer S.E."/>
            <person name="Worley K.C."/>
            <person name="Wu Y.D."/>
        </authorList>
    </citation>
    <scope>NUCLEOTIDE SEQUENCE [LARGE SCALE GENOMIC DNA]</scope>
    <source>
        <strain evidence="2">Harm_GR_Male_#8</strain>
        <tissue evidence="2">Whole organism</tissue>
    </source>
</reference>
<gene>
    <name evidence="2" type="primary">HaOG208261</name>
    <name evidence="2" type="ORF">B5X24_HaOG208261</name>
</gene>
<dbReference type="Proteomes" id="UP000249218">
    <property type="component" value="Unassembled WGS sequence"/>
</dbReference>
<sequence>MFAVTSEMSDHLCHDTVDEIMERNFPCMKSCEIFWLPNTVTTGKKIRNYINNQSSKKSKHLHGSIDRRDTAKFSSP</sequence>
<evidence type="ECO:0000313" key="3">
    <source>
        <dbReference type="Proteomes" id="UP000249218"/>
    </source>
</evidence>
<feature type="compositionally biased region" description="Basic and acidic residues" evidence="1">
    <location>
        <begin position="63"/>
        <end position="76"/>
    </location>
</feature>
<evidence type="ECO:0000313" key="2">
    <source>
        <dbReference type="EMBL" id="PZC74119.1"/>
    </source>
</evidence>